<keyword evidence="5" id="KW-0645">Protease</keyword>
<dbReference type="InterPro" id="IPR012338">
    <property type="entry name" value="Beta-lactam/transpept-like"/>
</dbReference>
<dbReference type="GO" id="GO:0004185">
    <property type="term" value="F:serine-type carboxypeptidase activity"/>
    <property type="evidence" value="ECO:0007669"/>
    <property type="project" value="InterPro"/>
</dbReference>
<dbReference type="AlphaFoldDB" id="A0A1I3K070"/>
<keyword evidence="6" id="KW-1185">Reference proteome</keyword>
<sequence>MAAPVREGYVGRPDGRPTAKVIARRLGAAAALSLLLAGGAAAAAQAAAPARAELPPPRPAAHDAGAKPLPGQRVDEPRRKALAAPVAEAIKLSGRVGYALMDLDSGEILEGEAADELFPPASVAKVFTALYALETLGAEHRFETRLTASAAPGPDGRVAGDVALVGGGDPELDTDALDELAAQAAARGFRGATGRFVVDASALPPTARIDPLQPEDVTYNPSVGALNLDFNRVLFKWERAGADLGLSLEAHGVRARAEPRGVAIAAGPTADGVFERRDDGPLERWTVLERALNAKGQRWLPVRRPAAYAADVFRSLAAERGATLPPAAEGRAPSPAVTLAVRRSAPLSEILYGMLKYSTNLTAEAVGMAASSARGPTPSDLELSARRMDAWANARALGAAGISAPPPESPPAPKGSAAAFVPPAGGRETAPPRPALSAGIAATMLASRGAARPGAWAPAPAAQAAVATPDGAPGPIALMNHSGLSEDSRVTPAAMVAFLRAADREPAGRVRAGELEPLLKEVNLGPARGEAKLPATARASAKTGTMYFVRGLAGYITAASGRRLAFAIFSEDLERRETLADTGDGAKSRGWLGAARELERRMVRAWAGGY</sequence>
<dbReference type="PANTHER" id="PTHR30023:SF0">
    <property type="entry name" value="PENICILLIN-SENSITIVE CARBOXYPEPTIDASE A"/>
    <property type="match status" value="1"/>
</dbReference>
<dbReference type="SUPFAM" id="SSF56601">
    <property type="entry name" value="beta-lactamase/transpeptidase-like"/>
    <property type="match status" value="1"/>
</dbReference>
<feature type="chain" id="PRO_5011687399" evidence="4">
    <location>
        <begin position="43"/>
        <end position="610"/>
    </location>
</feature>
<keyword evidence="4" id="KW-0732">Signal</keyword>
<keyword evidence="2" id="KW-0378">Hydrolase</keyword>
<dbReference type="Proteomes" id="UP000199377">
    <property type="component" value="Unassembled WGS sequence"/>
</dbReference>
<accession>A0A1I3K070</accession>
<evidence type="ECO:0000313" key="5">
    <source>
        <dbReference type="EMBL" id="SFI65872.1"/>
    </source>
</evidence>
<feature type="region of interest" description="Disordered" evidence="3">
    <location>
        <begin position="50"/>
        <end position="75"/>
    </location>
</feature>
<comment type="similarity">
    <text evidence="1">Belongs to the peptidase S13 family.</text>
</comment>
<evidence type="ECO:0000256" key="2">
    <source>
        <dbReference type="ARBA" id="ARBA00022801"/>
    </source>
</evidence>
<dbReference type="PRINTS" id="PR00922">
    <property type="entry name" value="DADACBPTASE3"/>
</dbReference>
<evidence type="ECO:0000313" key="6">
    <source>
        <dbReference type="Proteomes" id="UP000199377"/>
    </source>
</evidence>
<evidence type="ECO:0000256" key="4">
    <source>
        <dbReference type="SAM" id="SignalP"/>
    </source>
</evidence>
<dbReference type="GO" id="GO:0006508">
    <property type="term" value="P:proteolysis"/>
    <property type="evidence" value="ECO:0007669"/>
    <property type="project" value="InterPro"/>
</dbReference>
<dbReference type="Gene3D" id="3.40.710.10">
    <property type="entry name" value="DD-peptidase/beta-lactamase superfamily"/>
    <property type="match status" value="3"/>
</dbReference>
<gene>
    <name evidence="5" type="ORF">SAMN05216258_108239</name>
</gene>
<dbReference type="InterPro" id="IPR000667">
    <property type="entry name" value="Peptidase_S13"/>
</dbReference>
<reference evidence="5 6" key="1">
    <citation type="submission" date="2016-10" db="EMBL/GenBank/DDBJ databases">
        <authorList>
            <person name="de Groot N.N."/>
        </authorList>
    </citation>
    <scope>NUCLEOTIDE SEQUENCE [LARGE SCALE GENOMIC DNA]</scope>
    <source>
        <strain evidence="5 6">CGMCC 1.11030</strain>
    </source>
</reference>
<evidence type="ECO:0000256" key="3">
    <source>
        <dbReference type="SAM" id="MobiDB-lite"/>
    </source>
</evidence>
<dbReference type="STRING" id="1114924.SAMN05216258_108239"/>
<dbReference type="EMBL" id="FOQH01000008">
    <property type="protein sequence ID" value="SFI65872.1"/>
    <property type="molecule type" value="Genomic_DNA"/>
</dbReference>
<feature type="region of interest" description="Disordered" evidence="3">
    <location>
        <begin position="401"/>
        <end position="433"/>
    </location>
</feature>
<dbReference type="RefSeq" id="WP_092861981.1">
    <property type="nucleotide sequence ID" value="NZ_FOQH01000008.1"/>
</dbReference>
<feature type="signal peptide" evidence="4">
    <location>
        <begin position="1"/>
        <end position="42"/>
    </location>
</feature>
<protein>
    <submittedName>
        <fullName evidence="5">D-alanyl-D-alanine carboxypeptidase, serine-type, PBP4 family</fullName>
    </submittedName>
</protein>
<proteinExistence type="inferred from homology"/>
<dbReference type="GO" id="GO:0000270">
    <property type="term" value="P:peptidoglycan metabolic process"/>
    <property type="evidence" value="ECO:0007669"/>
    <property type="project" value="TreeGrafter"/>
</dbReference>
<feature type="compositionally biased region" description="Pro residues" evidence="3">
    <location>
        <begin position="404"/>
        <end position="413"/>
    </location>
</feature>
<dbReference type="Pfam" id="PF02113">
    <property type="entry name" value="Peptidase_S13"/>
    <property type="match status" value="2"/>
</dbReference>
<dbReference type="PANTHER" id="PTHR30023">
    <property type="entry name" value="D-ALANYL-D-ALANINE CARBOXYPEPTIDASE"/>
    <property type="match status" value="1"/>
</dbReference>
<organism evidence="5 6">
    <name type="scientific">Albimonas pacifica</name>
    <dbReference type="NCBI Taxonomy" id="1114924"/>
    <lineage>
        <taxon>Bacteria</taxon>
        <taxon>Pseudomonadati</taxon>
        <taxon>Pseudomonadota</taxon>
        <taxon>Alphaproteobacteria</taxon>
        <taxon>Rhodobacterales</taxon>
        <taxon>Paracoccaceae</taxon>
        <taxon>Albimonas</taxon>
    </lineage>
</organism>
<keyword evidence="5" id="KW-0121">Carboxypeptidase</keyword>
<dbReference type="OrthoDB" id="5372081at2"/>
<name>A0A1I3K070_9RHOB</name>
<evidence type="ECO:0000256" key="1">
    <source>
        <dbReference type="ARBA" id="ARBA00006096"/>
    </source>
</evidence>